<dbReference type="EMBL" id="UZAH01030504">
    <property type="protein sequence ID" value="VDP10776.1"/>
    <property type="molecule type" value="Genomic_DNA"/>
</dbReference>
<evidence type="ECO:0000313" key="1">
    <source>
        <dbReference type="EMBL" id="VDP10776.1"/>
    </source>
</evidence>
<dbReference type="OrthoDB" id="410104at2759"/>
<organism evidence="2 3">
    <name type="scientific">Heligmosomoides polygyrus</name>
    <name type="common">Parasitic roundworm</name>
    <dbReference type="NCBI Taxonomy" id="6339"/>
    <lineage>
        <taxon>Eukaryota</taxon>
        <taxon>Metazoa</taxon>
        <taxon>Ecdysozoa</taxon>
        <taxon>Nematoda</taxon>
        <taxon>Chromadorea</taxon>
        <taxon>Rhabditida</taxon>
        <taxon>Rhabditina</taxon>
        <taxon>Rhabditomorpha</taxon>
        <taxon>Strongyloidea</taxon>
        <taxon>Heligmosomidae</taxon>
        <taxon>Heligmosomoides</taxon>
    </lineage>
</organism>
<keyword evidence="2" id="KW-1185">Reference proteome</keyword>
<reference evidence="1 2" key="1">
    <citation type="submission" date="2018-11" db="EMBL/GenBank/DDBJ databases">
        <authorList>
            <consortium name="Pathogen Informatics"/>
        </authorList>
    </citation>
    <scope>NUCLEOTIDE SEQUENCE [LARGE SCALE GENOMIC DNA]</scope>
</reference>
<dbReference type="Proteomes" id="UP000050761">
    <property type="component" value="Unassembled WGS sequence"/>
</dbReference>
<protein>
    <submittedName>
        <fullName evidence="3">Reverse transcriptase domain-containing protein</fullName>
    </submittedName>
</protein>
<name>A0A183G8G6_HELPZ</name>
<dbReference type="WBParaSite" id="HPBE_0001816201-mRNA-1">
    <property type="protein sequence ID" value="HPBE_0001816201-mRNA-1"/>
    <property type="gene ID" value="HPBE_0001816201"/>
</dbReference>
<proteinExistence type="predicted"/>
<evidence type="ECO:0000313" key="3">
    <source>
        <dbReference type="WBParaSite" id="HPBE_0001816201-mRNA-1"/>
    </source>
</evidence>
<gene>
    <name evidence="1" type="ORF">HPBE_LOCUS18161</name>
</gene>
<accession>A0A183G8G6</accession>
<accession>A0A3P8EUA9</accession>
<sequence>MYIPHYISVGDYQDHLAGRETCTTPTCLLSIVYRLFTRVILKQNAGCRTAMRTSRVSERIQHGRPPTQHYIEVSREYKPLLCLTFIDLKKAFDSVETEAVIDALLTQRVPTQYIRVFQEHDQDFVILQRGQRKGGVWQGARYHIPKAGLGRWTAAESYEDDVHEERTSF</sequence>
<evidence type="ECO:0000313" key="2">
    <source>
        <dbReference type="Proteomes" id="UP000050761"/>
    </source>
</evidence>
<reference evidence="3" key="2">
    <citation type="submission" date="2019-09" db="UniProtKB">
        <authorList>
            <consortium name="WormBaseParasite"/>
        </authorList>
    </citation>
    <scope>IDENTIFICATION</scope>
</reference>
<dbReference type="AlphaFoldDB" id="A0A183G8G6"/>